<accession>U2MDB1</accession>
<evidence type="ECO:0000313" key="3">
    <source>
        <dbReference type="Proteomes" id="UP000016662"/>
    </source>
</evidence>
<keyword evidence="3" id="KW-1185">Reference proteome</keyword>
<dbReference type="Proteomes" id="UP000016662">
    <property type="component" value="Unassembled WGS sequence"/>
</dbReference>
<dbReference type="EMBL" id="AWVF01000031">
    <property type="protein sequence ID" value="ERJ97298.1"/>
    <property type="molecule type" value="Genomic_DNA"/>
</dbReference>
<name>U2MDB1_9FIRM</name>
<comment type="caution">
    <text evidence="2">The sequence shown here is derived from an EMBL/GenBank/DDBJ whole genome shotgun (WGS) entry which is preliminary data.</text>
</comment>
<sequence>MVNTLSIKTVDGNTVLNPLYQRQKEDVCKMRTSLLACTDANGGSTRQALQNITAMRVYHQLMRIIRYTELMDKLEDKLYSCIDSAIDSASSSDPTTWMMLLNIQEKLQKSMIESHKLLQPYLDIKEFTVVELTPDDADTAKSDSLLSPEERDSVRSKAQSLMLELKNLDAGGDSDG</sequence>
<evidence type="ECO:0000313" key="2">
    <source>
        <dbReference type="EMBL" id="ERJ97298.1"/>
    </source>
</evidence>
<organism evidence="2 3">
    <name type="scientific">Ruminococcus callidus ATCC 27760</name>
    <dbReference type="NCBI Taxonomy" id="411473"/>
    <lineage>
        <taxon>Bacteria</taxon>
        <taxon>Bacillati</taxon>
        <taxon>Bacillota</taxon>
        <taxon>Clostridia</taxon>
        <taxon>Eubacteriales</taxon>
        <taxon>Oscillospiraceae</taxon>
        <taxon>Ruminococcus</taxon>
    </lineage>
</organism>
<reference evidence="2 3" key="1">
    <citation type="submission" date="2013-07" db="EMBL/GenBank/DDBJ databases">
        <authorList>
            <person name="Weinstock G."/>
            <person name="Sodergren E."/>
            <person name="Wylie T."/>
            <person name="Fulton L."/>
            <person name="Fulton R."/>
            <person name="Fronick C."/>
            <person name="O'Laughlin M."/>
            <person name="Godfrey J."/>
            <person name="Miner T."/>
            <person name="Herter B."/>
            <person name="Appelbaum E."/>
            <person name="Cordes M."/>
            <person name="Lek S."/>
            <person name="Wollam A."/>
            <person name="Pepin K.H."/>
            <person name="Palsikar V.B."/>
            <person name="Mitreva M."/>
            <person name="Wilson R.K."/>
        </authorList>
    </citation>
    <scope>NUCLEOTIDE SEQUENCE [LARGE SCALE GENOMIC DNA]</scope>
    <source>
        <strain evidence="2 3">ATCC 27760</strain>
    </source>
</reference>
<protein>
    <submittedName>
        <fullName evidence="2">Uncharacterized protein</fullName>
    </submittedName>
</protein>
<gene>
    <name evidence="2" type="ORF">RUMCAL_00370</name>
</gene>
<dbReference type="HOGENOM" id="CLU_1524057_0_0_9"/>
<feature type="region of interest" description="Disordered" evidence="1">
    <location>
        <begin position="138"/>
        <end position="157"/>
    </location>
</feature>
<dbReference type="STRING" id="411473.RUMCAL_00370"/>
<evidence type="ECO:0000256" key="1">
    <source>
        <dbReference type="SAM" id="MobiDB-lite"/>
    </source>
</evidence>
<dbReference type="AlphaFoldDB" id="U2MDB1"/>
<proteinExistence type="predicted"/>